<proteinExistence type="predicted"/>
<feature type="compositionally biased region" description="Basic and acidic residues" evidence="1">
    <location>
        <begin position="433"/>
        <end position="451"/>
    </location>
</feature>
<keyword evidence="2" id="KW-0812">Transmembrane</keyword>
<feature type="region of interest" description="Disordered" evidence="1">
    <location>
        <begin position="531"/>
        <end position="588"/>
    </location>
</feature>
<name>A0A8H3GSW1_9AGAM</name>
<feature type="transmembrane region" description="Helical" evidence="2">
    <location>
        <begin position="147"/>
        <end position="167"/>
    </location>
</feature>
<sequence>MRTSNFITVATLLRPPYHLIYALPLLFLSILLLFAGAFLTLDRTRSFASSSDVKETAHFYRLESGIGGLAIGWILGVHAATLTSLLILNQTETARLSAPAFLAIWLLSAIILTLVCGRWKYAALALGGILGGACTGLILAISLHPSLLARLVLTLIAIIMLTGAILLPFPILRHTSLRIATSATGAVGIINACAILGSSEINNKLASWANAWLHFVLLHDSDSAELQWGTGKSKGLTAACYFLWMIGAACDWYLKQRIGEDPDEAWDKVLGSYTTAFPPEVSRTGTFMPIKSRWTSFKEKLHSSTANNRVEKPLLFSPDSQLAPTLPKFRQDPPVFRPHMPGTFAHDPYDSDSDSDIGGGENPLHTTPNERKWTASTNYSDSTLVNPEGLRRHRGAGRAFQCPQIFTASPSSSHIEYGDRDAERSPELNLGPHRIEPCRDDGENWRPERSDSINSAKAEMVEAESRDVTTMAPVALYSSDDHYGLRESDHRAPGTGTPMYAPTDGSSATPGLVPATPSLIKALDRVSKAQRQAYAKRPMGDEMDDSVKESLRDRDIARPNIASGAPEHRDNDRWRGFWSDVRQKAVEP</sequence>
<feature type="compositionally biased region" description="Basic and acidic residues" evidence="1">
    <location>
        <begin position="545"/>
        <end position="557"/>
    </location>
</feature>
<keyword evidence="2" id="KW-1133">Transmembrane helix</keyword>
<organism evidence="3 4">
    <name type="scientific">Rhizoctonia solani</name>
    <dbReference type="NCBI Taxonomy" id="456999"/>
    <lineage>
        <taxon>Eukaryota</taxon>
        <taxon>Fungi</taxon>
        <taxon>Dikarya</taxon>
        <taxon>Basidiomycota</taxon>
        <taxon>Agaricomycotina</taxon>
        <taxon>Agaricomycetes</taxon>
        <taxon>Cantharellales</taxon>
        <taxon>Ceratobasidiaceae</taxon>
        <taxon>Rhizoctonia</taxon>
    </lineage>
</organism>
<feature type="transmembrane region" description="Helical" evidence="2">
    <location>
        <begin position="62"/>
        <end position="88"/>
    </location>
</feature>
<feature type="compositionally biased region" description="Basic and acidic residues" evidence="1">
    <location>
        <begin position="416"/>
        <end position="426"/>
    </location>
</feature>
<feature type="transmembrane region" description="Helical" evidence="2">
    <location>
        <begin position="20"/>
        <end position="41"/>
    </location>
</feature>
<feature type="compositionally biased region" description="Basic and acidic residues" evidence="1">
    <location>
        <begin position="566"/>
        <end position="588"/>
    </location>
</feature>
<accession>A0A8H3GSW1</accession>
<dbReference type="AlphaFoldDB" id="A0A8H3GSW1"/>
<feature type="region of interest" description="Disordered" evidence="1">
    <location>
        <begin position="402"/>
        <end position="454"/>
    </location>
</feature>
<evidence type="ECO:0000313" key="4">
    <source>
        <dbReference type="Proteomes" id="UP000663853"/>
    </source>
</evidence>
<evidence type="ECO:0008006" key="5">
    <source>
        <dbReference type="Google" id="ProtNLM"/>
    </source>
</evidence>
<evidence type="ECO:0000256" key="2">
    <source>
        <dbReference type="SAM" id="Phobius"/>
    </source>
</evidence>
<protein>
    <recommendedName>
        <fullName evidence="5">DUF4203 domain-containing protein</fullName>
    </recommendedName>
</protein>
<feature type="region of interest" description="Disordered" evidence="1">
    <location>
        <begin position="340"/>
        <end position="386"/>
    </location>
</feature>
<comment type="caution">
    <text evidence="3">The sequence shown here is derived from an EMBL/GenBank/DDBJ whole genome shotgun (WGS) entry which is preliminary data.</text>
</comment>
<reference evidence="3" key="1">
    <citation type="submission" date="2021-01" db="EMBL/GenBank/DDBJ databases">
        <authorList>
            <person name="Kaushik A."/>
        </authorList>
    </citation>
    <scope>NUCLEOTIDE SEQUENCE</scope>
    <source>
        <strain evidence="3">AG6-10EEA</strain>
    </source>
</reference>
<feature type="transmembrane region" description="Helical" evidence="2">
    <location>
        <begin position="121"/>
        <end position="141"/>
    </location>
</feature>
<dbReference type="Proteomes" id="UP000663853">
    <property type="component" value="Unassembled WGS sequence"/>
</dbReference>
<dbReference type="EMBL" id="CAJMXA010001621">
    <property type="protein sequence ID" value="CAE6466413.1"/>
    <property type="molecule type" value="Genomic_DNA"/>
</dbReference>
<keyword evidence="2" id="KW-0472">Membrane</keyword>
<feature type="transmembrane region" description="Helical" evidence="2">
    <location>
        <begin position="94"/>
        <end position="114"/>
    </location>
</feature>
<evidence type="ECO:0000313" key="3">
    <source>
        <dbReference type="EMBL" id="CAE6466413.1"/>
    </source>
</evidence>
<feature type="compositionally biased region" description="Polar residues" evidence="1">
    <location>
        <begin position="374"/>
        <end position="385"/>
    </location>
</feature>
<gene>
    <name evidence="3" type="ORF">RDB_LOCUS69422</name>
</gene>
<feature type="compositionally biased region" description="Polar residues" evidence="1">
    <location>
        <begin position="404"/>
        <end position="414"/>
    </location>
</feature>
<evidence type="ECO:0000256" key="1">
    <source>
        <dbReference type="SAM" id="MobiDB-lite"/>
    </source>
</evidence>